<reference evidence="1" key="1">
    <citation type="submission" date="2022-03" db="EMBL/GenBank/DDBJ databases">
        <authorList>
            <person name="Martin C."/>
        </authorList>
    </citation>
    <scope>NUCLEOTIDE SEQUENCE</scope>
</reference>
<proteinExistence type="predicted"/>
<evidence type="ECO:0000313" key="2">
    <source>
        <dbReference type="Proteomes" id="UP000749559"/>
    </source>
</evidence>
<comment type="caution">
    <text evidence="1">The sequence shown here is derived from an EMBL/GenBank/DDBJ whole genome shotgun (WGS) entry which is preliminary data.</text>
</comment>
<dbReference type="AlphaFoldDB" id="A0A8J1Y120"/>
<evidence type="ECO:0000313" key="1">
    <source>
        <dbReference type="EMBL" id="CAH1774126.1"/>
    </source>
</evidence>
<feature type="non-terminal residue" evidence="1">
    <location>
        <position position="356"/>
    </location>
</feature>
<name>A0A8J1Y120_OWEFU</name>
<sequence length="356" mass="40788">AVPSIDLHLVFIFSFTFYIYNVLYGLEYPYRSMSEESNTPVPQYVIGKDNIVKIVYPPSSSAEACDHGPNQEDYVCIVENEVPDVMEETVVITSGTEEQVVASGTEGTNGTERQGTELNQQDIQIIIDDLIVQSKADSTYEEAGEPSTHNGQICEQSEVQGLQIEIQENGEMKTINIPNSSDITNDSIESYVEFPGDGGSTDIGPSTLPDSTQGYIEEGDIWSREDVKLYMDSQETVEDYYCAKRNVLKRERDKIKKRQLRQDPSFRDKERIEAKARMASKRKDPAYRQLEREKDKMRRRLARQRNWVARENERERDKEYKKQARTGNTSNIAVKLDQNFTPQEVTQLYVSQFEVL</sequence>
<keyword evidence="2" id="KW-1185">Reference proteome</keyword>
<dbReference type="EMBL" id="CAIIXF020000001">
    <property type="protein sequence ID" value="CAH1774126.1"/>
    <property type="molecule type" value="Genomic_DNA"/>
</dbReference>
<organism evidence="1 2">
    <name type="scientific">Owenia fusiformis</name>
    <name type="common">Polychaete worm</name>
    <dbReference type="NCBI Taxonomy" id="6347"/>
    <lineage>
        <taxon>Eukaryota</taxon>
        <taxon>Metazoa</taxon>
        <taxon>Spiralia</taxon>
        <taxon>Lophotrochozoa</taxon>
        <taxon>Annelida</taxon>
        <taxon>Polychaeta</taxon>
        <taxon>Sedentaria</taxon>
        <taxon>Canalipalpata</taxon>
        <taxon>Sabellida</taxon>
        <taxon>Oweniida</taxon>
        <taxon>Oweniidae</taxon>
        <taxon>Owenia</taxon>
    </lineage>
</organism>
<protein>
    <submittedName>
        <fullName evidence="1">Uncharacterized protein</fullName>
    </submittedName>
</protein>
<gene>
    <name evidence="1" type="ORF">OFUS_LOCUS1645</name>
</gene>
<accession>A0A8J1Y120</accession>
<dbReference type="Proteomes" id="UP000749559">
    <property type="component" value="Unassembled WGS sequence"/>
</dbReference>
<dbReference type="OrthoDB" id="6102882at2759"/>